<feature type="region of interest" description="Disordered" evidence="1">
    <location>
        <begin position="160"/>
        <end position="185"/>
    </location>
</feature>
<reference evidence="2 4" key="1">
    <citation type="journal article" date="2008" name="Science">
        <title>The Physcomitrella genome reveals evolutionary insights into the conquest of land by plants.</title>
        <authorList>
            <person name="Rensing S."/>
            <person name="Lang D."/>
            <person name="Zimmer A."/>
            <person name="Terry A."/>
            <person name="Salamov A."/>
            <person name="Shapiro H."/>
            <person name="Nishiyama T."/>
            <person name="Perroud P.-F."/>
            <person name="Lindquist E."/>
            <person name="Kamisugi Y."/>
            <person name="Tanahashi T."/>
            <person name="Sakakibara K."/>
            <person name="Fujita T."/>
            <person name="Oishi K."/>
            <person name="Shin-I T."/>
            <person name="Kuroki Y."/>
            <person name="Toyoda A."/>
            <person name="Suzuki Y."/>
            <person name="Hashimoto A."/>
            <person name="Yamaguchi K."/>
            <person name="Sugano A."/>
            <person name="Kohara Y."/>
            <person name="Fujiyama A."/>
            <person name="Anterola A."/>
            <person name="Aoki S."/>
            <person name="Ashton N."/>
            <person name="Barbazuk W.B."/>
            <person name="Barker E."/>
            <person name="Bennetzen J."/>
            <person name="Bezanilla M."/>
            <person name="Blankenship R."/>
            <person name="Cho S.H."/>
            <person name="Dutcher S."/>
            <person name="Estelle M."/>
            <person name="Fawcett J.A."/>
            <person name="Gundlach H."/>
            <person name="Hanada K."/>
            <person name="Heyl A."/>
            <person name="Hicks K.A."/>
            <person name="Hugh J."/>
            <person name="Lohr M."/>
            <person name="Mayer K."/>
            <person name="Melkozernov A."/>
            <person name="Murata T."/>
            <person name="Nelson D."/>
            <person name="Pils B."/>
            <person name="Prigge M."/>
            <person name="Reiss B."/>
            <person name="Renner T."/>
            <person name="Rombauts S."/>
            <person name="Rushton P."/>
            <person name="Sanderfoot A."/>
            <person name="Schween G."/>
            <person name="Shiu S.-H."/>
            <person name="Stueber K."/>
            <person name="Theodoulou F.L."/>
            <person name="Tu H."/>
            <person name="Van de Peer Y."/>
            <person name="Verrier P.J."/>
            <person name="Waters E."/>
            <person name="Wood A."/>
            <person name="Yang L."/>
            <person name="Cove D."/>
            <person name="Cuming A."/>
            <person name="Hasebe M."/>
            <person name="Lucas S."/>
            <person name="Mishler D.B."/>
            <person name="Reski R."/>
            <person name="Grigoriev I."/>
            <person name="Quatrano R.S."/>
            <person name="Boore J.L."/>
        </authorList>
    </citation>
    <scope>NUCLEOTIDE SEQUENCE [LARGE SCALE GENOMIC DNA]</scope>
    <source>
        <strain evidence="3 4">cv. Gransden 2004</strain>
    </source>
</reference>
<dbReference type="Proteomes" id="UP000006727">
    <property type="component" value="Chromosome 23"/>
</dbReference>
<accession>A0A2K1IJF6</accession>
<dbReference type="AlphaFoldDB" id="A0A2K1IJF6"/>
<dbReference type="EnsemblPlants" id="Pp3c23_14940V3.1">
    <property type="protein sequence ID" value="PAC:32948791.CDS.1"/>
    <property type="gene ID" value="Pp3c23_14940"/>
</dbReference>
<organism evidence="2">
    <name type="scientific">Physcomitrium patens</name>
    <name type="common">Spreading-leaved earth moss</name>
    <name type="synonym">Physcomitrella patens</name>
    <dbReference type="NCBI Taxonomy" id="3218"/>
    <lineage>
        <taxon>Eukaryota</taxon>
        <taxon>Viridiplantae</taxon>
        <taxon>Streptophyta</taxon>
        <taxon>Embryophyta</taxon>
        <taxon>Bryophyta</taxon>
        <taxon>Bryophytina</taxon>
        <taxon>Bryopsida</taxon>
        <taxon>Funariidae</taxon>
        <taxon>Funariales</taxon>
        <taxon>Funariaceae</taxon>
        <taxon>Physcomitrium</taxon>
    </lineage>
</organism>
<dbReference type="EMBL" id="ABEU02000023">
    <property type="protein sequence ID" value="PNR29402.1"/>
    <property type="molecule type" value="Genomic_DNA"/>
</dbReference>
<dbReference type="PaxDb" id="3218-PP1S156_61V6.1"/>
<proteinExistence type="predicted"/>
<reference evidence="3" key="3">
    <citation type="submission" date="2020-12" db="UniProtKB">
        <authorList>
            <consortium name="EnsemblPlants"/>
        </authorList>
    </citation>
    <scope>IDENTIFICATION</scope>
</reference>
<evidence type="ECO:0000313" key="3">
    <source>
        <dbReference type="EnsemblPlants" id="PAC:32948791.CDS.1"/>
    </source>
</evidence>
<name>A0A2K1IJF6_PHYPA</name>
<gene>
    <name evidence="2" type="ORF">PHYPA_028095</name>
</gene>
<evidence type="ECO:0000313" key="2">
    <source>
        <dbReference type="EMBL" id="PNR29402.1"/>
    </source>
</evidence>
<dbReference type="Gramene" id="Pp3c23_14940V3.1">
    <property type="protein sequence ID" value="PAC:32948791.CDS.1"/>
    <property type="gene ID" value="Pp3c23_14940"/>
</dbReference>
<evidence type="ECO:0000313" key="4">
    <source>
        <dbReference type="Proteomes" id="UP000006727"/>
    </source>
</evidence>
<dbReference type="Gramene" id="Pp3c23_14940V3.2">
    <property type="protein sequence ID" value="PAC:32948792.CDS.1"/>
    <property type="gene ID" value="Pp3c23_14940"/>
</dbReference>
<evidence type="ECO:0000256" key="1">
    <source>
        <dbReference type="SAM" id="MobiDB-lite"/>
    </source>
</evidence>
<reference evidence="2 4" key="2">
    <citation type="journal article" date="2018" name="Plant J.">
        <title>The Physcomitrella patens chromosome-scale assembly reveals moss genome structure and evolution.</title>
        <authorList>
            <person name="Lang D."/>
            <person name="Ullrich K.K."/>
            <person name="Murat F."/>
            <person name="Fuchs J."/>
            <person name="Jenkins J."/>
            <person name="Haas F.B."/>
            <person name="Piednoel M."/>
            <person name="Gundlach H."/>
            <person name="Van Bel M."/>
            <person name="Meyberg R."/>
            <person name="Vives C."/>
            <person name="Morata J."/>
            <person name="Symeonidi A."/>
            <person name="Hiss M."/>
            <person name="Muchero W."/>
            <person name="Kamisugi Y."/>
            <person name="Saleh O."/>
            <person name="Blanc G."/>
            <person name="Decker E.L."/>
            <person name="van Gessel N."/>
            <person name="Grimwood J."/>
            <person name="Hayes R.D."/>
            <person name="Graham S.W."/>
            <person name="Gunter L.E."/>
            <person name="McDaniel S.F."/>
            <person name="Hoernstein S.N.W."/>
            <person name="Larsson A."/>
            <person name="Li F.W."/>
            <person name="Perroud P.F."/>
            <person name="Phillips J."/>
            <person name="Ranjan P."/>
            <person name="Rokshar D.S."/>
            <person name="Rothfels C.J."/>
            <person name="Schneider L."/>
            <person name="Shu S."/>
            <person name="Stevenson D.W."/>
            <person name="Thummler F."/>
            <person name="Tillich M."/>
            <person name="Villarreal Aguilar J.C."/>
            <person name="Widiez T."/>
            <person name="Wong G.K."/>
            <person name="Wymore A."/>
            <person name="Zhang Y."/>
            <person name="Zimmer A.D."/>
            <person name="Quatrano R.S."/>
            <person name="Mayer K.F.X."/>
            <person name="Goodstein D."/>
            <person name="Casacuberta J.M."/>
            <person name="Vandepoele K."/>
            <person name="Reski R."/>
            <person name="Cuming A.C."/>
            <person name="Tuskan G.A."/>
            <person name="Maumus F."/>
            <person name="Salse J."/>
            <person name="Schmutz J."/>
            <person name="Rensing S.A."/>
        </authorList>
    </citation>
    <scope>NUCLEOTIDE SEQUENCE [LARGE SCALE GENOMIC DNA]</scope>
    <source>
        <strain evidence="3 4">cv. Gransden 2004</strain>
    </source>
</reference>
<sequence>MAPRTMVVVKRKRAQEPVDSLWLQLMVSEPPLKRQKEAPPRLHFFRRVKTTRHHPSVHVEELAHVETISLPATNKKRGIGETQHSVSVAKKPRFEVTAKSQGIWDVVRVDDEPHLALIEPADFDDFLYDLYTAGVYVGVGKAIEEFPVIAIQASEREANEFGLPGDDDDAYGNTNDAHAIDYPDP</sequence>
<dbReference type="EnsemblPlants" id="Pp3c23_14940V3.2">
    <property type="protein sequence ID" value="PAC:32948792.CDS.1"/>
    <property type="gene ID" value="Pp3c23_14940"/>
</dbReference>
<keyword evidence="4" id="KW-1185">Reference proteome</keyword>
<protein>
    <submittedName>
        <fullName evidence="2 3">Uncharacterized protein</fullName>
    </submittedName>
</protein>
<dbReference type="InParanoid" id="A0A2K1IJF6"/>